<dbReference type="SUPFAM" id="SSF50022">
    <property type="entry name" value="ISP domain"/>
    <property type="match status" value="1"/>
</dbReference>
<proteinExistence type="predicted"/>
<evidence type="ECO:0000313" key="3">
    <source>
        <dbReference type="EMBL" id="BCI88403.1"/>
    </source>
</evidence>
<dbReference type="Proteomes" id="UP000516380">
    <property type="component" value="Chromosome"/>
</dbReference>
<dbReference type="PANTHER" id="PTHR24096">
    <property type="entry name" value="LONG-CHAIN-FATTY-ACID--COA LIGASE"/>
    <property type="match status" value="1"/>
</dbReference>
<dbReference type="EMBL" id="AP023343">
    <property type="protein sequence ID" value="BCI88403.1"/>
    <property type="molecule type" value="Genomic_DNA"/>
</dbReference>
<evidence type="ECO:0000259" key="2">
    <source>
        <dbReference type="Pfam" id="PF13193"/>
    </source>
</evidence>
<reference evidence="3 4" key="1">
    <citation type="submission" date="2020-07" db="EMBL/GenBank/DDBJ databases">
        <title>Mycobacterium kansasii (former subtype) with zoonotic potential isolated from diseased indoor pet cat, Japan.</title>
        <authorList>
            <person name="Fukano H."/>
            <person name="Terazono T."/>
            <person name="Hoshino Y."/>
        </authorList>
    </citation>
    <scope>NUCLEOTIDE SEQUENCE [LARGE SCALE GENOMIC DNA]</scope>
    <source>
        <strain evidence="3 4">Kuro-I</strain>
    </source>
</reference>
<sequence>MNLTDHASRAAPALIVGDGPAISYAQLHARSCRVAALLSDAGLRRGDSVALLLPNRPEFLEITWGCQLSGLYYTPVNTHLTFDEVAYVVDDCEARAVFVDAAFAHLAGKLTDNSRVLICVGGSLPGWLAYRDALAGAGADFPASDGSEMLYSSGTTGRPKAVRRPLPTANGSWAQAVLEMGLTQRYRMSPASVYLSPAPLYHAAGVNYAMAVHRVGATVVIMGKFDAETVLRLIETHRVTHAQFVPTMFVRMLKLPEKVRRAYDVSTLRCVLHAAAPCPVDVKHRMMDWFGPIIHEYYGGTEGFAGTTIGPQEWLAHPGSVGKPLSPVHVLGDDGTELPVGHCGELYFEGGPAFEYYKDPVKTASVRNDRGWRSLGDMGHVDQDGYLYLTDRSTFMIVSGGVNIYPQEAENLLVMHPKLVDAAVFGVPNDEYGEEVKAVVQPVEGVRAGPGLEAELIDYCRAHLAAYKCPRSVDFTVALPRDPNGKLYKGASANVIGKAARRESCERGSPMVNTEVNWTPLPVPWAVQTADRIPKQRYYDADFYALEAEKFWPRVWQMACRLEEIPSRATSWSTRSSTSRSSWCGWMPTTCGPTTTPAGTAG</sequence>
<feature type="domain" description="AMP-binding enzyme C-terminal" evidence="2">
    <location>
        <begin position="408"/>
        <end position="486"/>
    </location>
</feature>
<dbReference type="Pfam" id="PF13193">
    <property type="entry name" value="AMP-binding_C"/>
    <property type="match status" value="1"/>
</dbReference>
<organism evidence="3 4">
    <name type="scientific">Mycobacterium kansasii</name>
    <dbReference type="NCBI Taxonomy" id="1768"/>
    <lineage>
        <taxon>Bacteria</taxon>
        <taxon>Bacillati</taxon>
        <taxon>Actinomycetota</taxon>
        <taxon>Actinomycetes</taxon>
        <taxon>Mycobacteriales</taxon>
        <taxon>Mycobacteriaceae</taxon>
        <taxon>Mycobacterium</taxon>
    </lineage>
</organism>
<dbReference type="GO" id="GO:0016405">
    <property type="term" value="F:CoA-ligase activity"/>
    <property type="evidence" value="ECO:0007669"/>
    <property type="project" value="TreeGrafter"/>
</dbReference>
<dbReference type="GO" id="GO:0051537">
    <property type="term" value="F:2 iron, 2 sulfur cluster binding"/>
    <property type="evidence" value="ECO:0007669"/>
    <property type="project" value="InterPro"/>
</dbReference>
<dbReference type="InterPro" id="IPR025110">
    <property type="entry name" value="AMP-bd_C"/>
</dbReference>
<evidence type="ECO:0000313" key="4">
    <source>
        <dbReference type="Proteomes" id="UP000516380"/>
    </source>
</evidence>
<dbReference type="Gene3D" id="3.40.50.12780">
    <property type="entry name" value="N-terminal domain of ligase-like"/>
    <property type="match status" value="1"/>
</dbReference>
<feature type="domain" description="AMP-dependent synthetase/ligase" evidence="1">
    <location>
        <begin position="10"/>
        <end position="351"/>
    </location>
</feature>
<evidence type="ECO:0000259" key="1">
    <source>
        <dbReference type="Pfam" id="PF00501"/>
    </source>
</evidence>
<dbReference type="PANTHER" id="PTHR24096:SF323">
    <property type="entry name" value="BLR3536 PROTEIN"/>
    <property type="match status" value="1"/>
</dbReference>
<dbReference type="SUPFAM" id="SSF56801">
    <property type="entry name" value="Acetyl-CoA synthetase-like"/>
    <property type="match status" value="1"/>
</dbReference>
<dbReference type="PROSITE" id="PS00455">
    <property type="entry name" value="AMP_BINDING"/>
    <property type="match status" value="1"/>
</dbReference>
<name>A0A7G1IDS0_MYCKA</name>
<keyword evidence="4" id="KW-1185">Reference proteome</keyword>
<dbReference type="InterPro" id="IPR045851">
    <property type="entry name" value="AMP-bd_C_sf"/>
</dbReference>
<dbReference type="InterPro" id="IPR020845">
    <property type="entry name" value="AMP-binding_CS"/>
</dbReference>
<dbReference type="Gene3D" id="3.30.300.30">
    <property type="match status" value="1"/>
</dbReference>
<dbReference type="AlphaFoldDB" id="A0A7G1IDS0"/>
<dbReference type="InterPro" id="IPR042099">
    <property type="entry name" value="ANL_N_sf"/>
</dbReference>
<dbReference type="Pfam" id="PF00501">
    <property type="entry name" value="AMP-binding"/>
    <property type="match status" value="1"/>
</dbReference>
<protein>
    <submittedName>
        <fullName evidence="3">Acyl-CoA synthetase</fullName>
    </submittedName>
</protein>
<dbReference type="InterPro" id="IPR036922">
    <property type="entry name" value="Rieske_2Fe-2S_sf"/>
</dbReference>
<accession>A0A7G1IDS0</accession>
<dbReference type="InterPro" id="IPR000873">
    <property type="entry name" value="AMP-dep_synth/lig_dom"/>
</dbReference>
<gene>
    <name evidence="3" type="ORF">NIIDMKKI_36090</name>
</gene>